<evidence type="ECO:0000313" key="13">
    <source>
        <dbReference type="Proteomes" id="UP001652394"/>
    </source>
</evidence>
<evidence type="ECO:0000256" key="1">
    <source>
        <dbReference type="ARBA" id="ARBA00007164"/>
    </source>
</evidence>
<dbReference type="InterPro" id="IPR012338">
    <property type="entry name" value="Beta-lactam/transpept-like"/>
</dbReference>
<feature type="domain" description="Peptidase S11 D-alanyl-D-alanine carboxypeptidase A N-terminal" evidence="11">
    <location>
        <begin position="73"/>
        <end position="310"/>
    </location>
</feature>
<evidence type="ECO:0000259" key="11">
    <source>
        <dbReference type="Pfam" id="PF00768"/>
    </source>
</evidence>
<keyword evidence="2 10" id="KW-0732">Signal</keyword>
<dbReference type="Proteomes" id="UP001652394">
    <property type="component" value="Unassembled WGS sequence"/>
</dbReference>
<feature type="transmembrane region" description="Helical" evidence="9">
    <location>
        <begin position="437"/>
        <end position="456"/>
    </location>
</feature>
<keyword evidence="9" id="KW-0812">Transmembrane</keyword>
<dbReference type="PANTHER" id="PTHR21581:SF33">
    <property type="entry name" value="D-ALANYL-D-ALANINE CARBOXYPEPTIDASE DACB"/>
    <property type="match status" value="1"/>
</dbReference>
<dbReference type="SUPFAM" id="SSF56601">
    <property type="entry name" value="beta-lactamase/transpeptidase-like"/>
    <property type="match status" value="1"/>
</dbReference>
<evidence type="ECO:0000256" key="5">
    <source>
        <dbReference type="ARBA" id="ARBA00022984"/>
    </source>
</evidence>
<evidence type="ECO:0000256" key="4">
    <source>
        <dbReference type="ARBA" id="ARBA00022960"/>
    </source>
</evidence>
<feature type="region of interest" description="Disordered" evidence="8">
    <location>
        <begin position="34"/>
        <end position="61"/>
    </location>
</feature>
<dbReference type="RefSeq" id="WP_059066941.1">
    <property type="nucleotide sequence ID" value="NZ_JAOQJX010000036.1"/>
</dbReference>
<keyword evidence="12" id="KW-0121">Carboxypeptidase</keyword>
<dbReference type="PRINTS" id="PR00725">
    <property type="entry name" value="DADACBPTASE1"/>
</dbReference>
<keyword evidence="6" id="KW-0961">Cell wall biogenesis/degradation</keyword>
<reference evidence="12 13" key="1">
    <citation type="journal article" date="2021" name="ISME Commun">
        <title>Automated analysis of genomic sequences facilitates high-throughput and comprehensive description of bacteria.</title>
        <authorList>
            <person name="Hitch T.C.A."/>
        </authorList>
    </citation>
    <scope>NUCLEOTIDE SEQUENCE [LARGE SCALE GENOMIC DNA]</scope>
    <source>
        <strain evidence="12 13">H2_18</strain>
    </source>
</reference>
<evidence type="ECO:0000256" key="10">
    <source>
        <dbReference type="SAM" id="SignalP"/>
    </source>
</evidence>
<feature type="chain" id="PRO_5045368655" evidence="10">
    <location>
        <begin position="28"/>
        <end position="461"/>
    </location>
</feature>
<feature type="compositionally biased region" description="Basic and acidic residues" evidence="8">
    <location>
        <begin position="45"/>
        <end position="58"/>
    </location>
</feature>
<name>A0ABT2TER8_9FIRM</name>
<sequence length="461" mass="51523">MRKSGKQILLMILAAVLILQPSWKVLAEEVQTDQNVSEEAEMTEEEKQAAEEKEKQESYETVPDTNVIKDWPQGPNIYGASAIVIDMDSGAVLYEKRADEKQYPASITKLLTTLVALENGELADEIIFSEDSISFLEYGDASIGMTPGEILTLEEALYGVLLASANEVSYAVAENIGQKMGGGYAAFIQKMNDRSIELGCTRSHWVNANGLHDEEHYTTAHDMALIASAVYKKEVFQTIMQSLSYTIPPTNLMEEERVLWQNHKMLWPENYYYYAYCTGGKTGYTDQAKTTLVTMADNGSMRLAAVVLHDYGVSVYDDTRAMLDYAFENFTRLPLTVEENTELKKNIGSFKDNAYVTVPLGVTLSDLESEITIMDEKDRTGFVTYTYKGENVGNAHVQLTKEYMTSQGSEQDIKIEQKESEEKKSPEAGDSDRNIKAIVSIGIASILLALILMIGMKYRKI</sequence>
<keyword evidence="4" id="KW-0133">Cell shape</keyword>
<gene>
    <name evidence="12" type="ORF">OCV51_14135</name>
</gene>
<dbReference type="InterPro" id="IPR018044">
    <property type="entry name" value="Peptidase_S11"/>
</dbReference>
<keyword evidence="3" id="KW-0378">Hydrolase</keyword>
<comment type="caution">
    <text evidence="12">The sequence shown here is derived from an EMBL/GenBank/DDBJ whole genome shotgun (WGS) entry which is preliminary data.</text>
</comment>
<dbReference type="EMBL" id="JAOQJX010000036">
    <property type="protein sequence ID" value="MCU6748778.1"/>
    <property type="molecule type" value="Genomic_DNA"/>
</dbReference>
<accession>A0ABT2TER8</accession>
<protein>
    <submittedName>
        <fullName evidence="12">D-alanyl-D-alanine carboxypeptidase</fullName>
    </submittedName>
</protein>
<keyword evidence="12" id="KW-0645">Protease</keyword>
<dbReference type="InterPro" id="IPR001967">
    <property type="entry name" value="Peptidase_S11_N"/>
</dbReference>
<keyword evidence="5" id="KW-0573">Peptidoglycan synthesis</keyword>
<organism evidence="12 13">
    <name type="scientific">Faecalicatena acetigenes</name>
    <dbReference type="NCBI Taxonomy" id="2981790"/>
    <lineage>
        <taxon>Bacteria</taxon>
        <taxon>Bacillati</taxon>
        <taxon>Bacillota</taxon>
        <taxon>Clostridia</taxon>
        <taxon>Lachnospirales</taxon>
        <taxon>Lachnospiraceae</taxon>
        <taxon>Faecalicatena</taxon>
    </lineage>
</organism>
<evidence type="ECO:0000256" key="6">
    <source>
        <dbReference type="ARBA" id="ARBA00023316"/>
    </source>
</evidence>
<evidence type="ECO:0000313" key="12">
    <source>
        <dbReference type="EMBL" id="MCU6748778.1"/>
    </source>
</evidence>
<evidence type="ECO:0000256" key="7">
    <source>
        <dbReference type="RuleBase" id="RU004016"/>
    </source>
</evidence>
<evidence type="ECO:0000256" key="9">
    <source>
        <dbReference type="SAM" id="Phobius"/>
    </source>
</evidence>
<evidence type="ECO:0000256" key="8">
    <source>
        <dbReference type="SAM" id="MobiDB-lite"/>
    </source>
</evidence>
<evidence type="ECO:0000256" key="2">
    <source>
        <dbReference type="ARBA" id="ARBA00022729"/>
    </source>
</evidence>
<dbReference type="GO" id="GO:0004180">
    <property type="term" value="F:carboxypeptidase activity"/>
    <property type="evidence" value="ECO:0007669"/>
    <property type="project" value="UniProtKB-KW"/>
</dbReference>
<keyword evidence="9" id="KW-1133">Transmembrane helix</keyword>
<dbReference type="Gene3D" id="3.40.710.10">
    <property type="entry name" value="DD-peptidase/beta-lactamase superfamily"/>
    <property type="match status" value="1"/>
</dbReference>
<proteinExistence type="inferred from homology"/>
<keyword evidence="9" id="KW-0472">Membrane</keyword>
<dbReference type="Pfam" id="PF00768">
    <property type="entry name" value="Peptidase_S11"/>
    <property type="match status" value="1"/>
</dbReference>
<keyword evidence="13" id="KW-1185">Reference proteome</keyword>
<feature type="signal peptide" evidence="10">
    <location>
        <begin position="1"/>
        <end position="27"/>
    </location>
</feature>
<dbReference type="PANTHER" id="PTHR21581">
    <property type="entry name" value="D-ALANYL-D-ALANINE CARBOXYPEPTIDASE"/>
    <property type="match status" value="1"/>
</dbReference>
<comment type="similarity">
    <text evidence="1 7">Belongs to the peptidase S11 family.</text>
</comment>
<evidence type="ECO:0000256" key="3">
    <source>
        <dbReference type="ARBA" id="ARBA00022801"/>
    </source>
</evidence>